<reference evidence="1" key="1">
    <citation type="submission" date="2022-11" db="EMBL/GenBank/DDBJ databases">
        <authorList>
            <person name="Hyden B.L."/>
            <person name="Feng K."/>
            <person name="Yates T."/>
            <person name="Jawdy S."/>
            <person name="Smart L.B."/>
            <person name="Muchero W."/>
        </authorList>
    </citation>
    <scope>NUCLEOTIDE SEQUENCE</scope>
    <source>
        <tissue evidence="1">Shoot tip</tissue>
    </source>
</reference>
<gene>
    <name evidence="1" type="ORF">OIU74_009670</name>
</gene>
<name>A0A9Q0Z133_9ROSI</name>
<comment type="caution">
    <text evidence="1">The sequence shown here is derived from an EMBL/GenBank/DDBJ whole genome shotgun (WGS) entry which is preliminary data.</text>
</comment>
<keyword evidence="2" id="KW-1185">Reference proteome</keyword>
<dbReference type="EMBL" id="JAPFFM010000014">
    <property type="protein sequence ID" value="KAJ6717193.1"/>
    <property type="molecule type" value="Genomic_DNA"/>
</dbReference>
<accession>A0A9Q0Z133</accession>
<evidence type="ECO:0000313" key="2">
    <source>
        <dbReference type="Proteomes" id="UP001151752"/>
    </source>
</evidence>
<dbReference type="AlphaFoldDB" id="A0A9Q0Z133"/>
<evidence type="ECO:0000313" key="1">
    <source>
        <dbReference type="EMBL" id="KAJ6717193.1"/>
    </source>
</evidence>
<protein>
    <submittedName>
        <fullName evidence="1">Uncharacterized protein</fullName>
    </submittedName>
</protein>
<sequence length="165" mass="18994">MKDLHVFQFRHEWNADESIRATDEASNVPDLIAIIRRQRQQVSIQLDGEIANHLNNRYKLKQKFTTPVSPQQGHKFVFVLTFDNHQSVQQVNGDATRTIHICASKQQTVHVSNSDLRACYGQKRRHAQANGRYTPLEKKRKLKKILAAFAEGGEVSYPWRCDAGR</sequence>
<proteinExistence type="predicted"/>
<dbReference type="Proteomes" id="UP001151752">
    <property type="component" value="Chromosome 9"/>
</dbReference>
<reference evidence="1" key="2">
    <citation type="journal article" date="2023" name="Int. J. Mol. Sci.">
        <title>De Novo Assembly and Annotation of 11 Diverse Shrub Willow (Salix) Genomes Reveals Novel Gene Organization in Sex-Linked Regions.</title>
        <authorList>
            <person name="Hyden B."/>
            <person name="Feng K."/>
            <person name="Yates T.B."/>
            <person name="Jawdy S."/>
            <person name="Cereghino C."/>
            <person name="Smart L.B."/>
            <person name="Muchero W."/>
        </authorList>
    </citation>
    <scope>NUCLEOTIDE SEQUENCE</scope>
    <source>
        <tissue evidence="1">Shoot tip</tissue>
    </source>
</reference>
<organism evidence="1 2">
    <name type="scientific">Salix koriyanagi</name>
    <dbReference type="NCBI Taxonomy" id="2511006"/>
    <lineage>
        <taxon>Eukaryota</taxon>
        <taxon>Viridiplantae</taxon>
        <taxon>Streptophyta</taxon>
        <taxon>Embryophyta</taxon>
        <taxon>Tracheophyta</taxon>
        <taxon>Spermatophyta</taxon>
        <taxon>Magnoliopsida</taxon>
        <taxon>eudicotyledons</taxon>
        <taxon>Gunneridae</taxon>
        <taxon>Pentapetalae</taxon>
        <taxon>rosids</taxon>
        <taxon>fabids</taxon>
        <taxon>Malpighiales</taxon>
        <taxon>Salicaceae</taxon>
        <taxon>Saliceae</taxon>
        <taxon>Salix</taxon>
    </lineage>
</organism>